<proteinExistence type="predicted"/>
<keyword evidence="3" id="KW-1185">Reference proteome</keyword>
<sequence length="186" mass="20522">MNEALPGRAPRDAMSQFKALPTTEPQKYTRFYALRVSSRRTKPIIAEENPRWLVGWRGVISQSSARYSISLPTLGFSSRMETIDFMRYGPAQEDEARSGGNRSESKADKAIASDVTTSDVPPLPRAGVLKETLDFMRYEPAQEGEVHSGGIPRWLMGWRGPVSQSSAVKTTLPMGVITSYVIVVAA</sequence>
<comment type="caution">
    <text evidence="2">The sequence shown here is derived from an EMBL/GenBank/DDBJ whole genome shotgun (WGS) entry which is preliminary data.</text>
</comment>
<protein>
    <submittedName>
        <fullName evidence="2">Uncharacterized protein</fullName>
    </submittedName>
</protein>
<dbReference type="Proteomes" id="UP000762676">
    <property type="component" value="Unassembled WGS sequence"/>
</dbReference>
<feature type="region of interest" description="Disordered" evidence="1">
    <location>
        <begin position="92"/>
        <end position="117"/>
    </location>
</feature>
<gene>
    <name evidence="2" type="ORF">ElyMa_002519900</name>
</gene>
<evidence type="ECO:0000313" key="2">
    <source>
        <dbReference type="EMBL" id="GFR88527.1"/>
    </source>
</evidence>
<dbReference type="AlphaFoldDB" id="A0AAV4GRR2"/>
<feature type="region of interest" description="Disordered" evidence="1">
    <location>
        <begin position="1"/>
        <end position="20"/>
    </location>
</feature>
<reference evidence="2 3" key="1">
    <citation type="journal article" date="2021" name="Elife">
        <title>Chloroplast acquisition without the gene transfer in kleptoplastic sea slugs, Plakobranchus ocellatus.</title>
        <authorList>
            <person name="Maeda T."/>
            <person name="Takahashi S."/>
            <person name="Yoshida T."/>
            <person name="Shimamura S."/>
            <person name="Takaki Y."/>
            <person name="Nagai Y."/>
            <person name="Toyoda A."/>
            <person name="Suzuki Y."/>
            <person name="Arimoto A."/>
            <person name="Ishii H."/>
            <person name="Satoh N."/>
            <person name="Nishiyama T."/>
            <person name="Hasebe M."/>
            <person name="Maruyama T."/>
            <person name="Minagawa J."/>
            <person name="Obokata J."/>
            <person name="Shigenobu S."/>
        </authorList>
    </citation>
    <scope>NUCLEOTIDE SEQUENCE [LARGE SCALE GENOMIC DNA]</scope>
</reference>
<organism evidence="2 3">
    <name type="scientific">Elysia marginata</name>
    <dbReference type="NCBI Taxonomy" id="1093978"/>
    <lineage>
        <taxon>Eukaryota</taxon>
        <taxon>Metazoa</taxon>
        <taxon>Spiralia</taxon>
        <taxon>Lophotrochozoa</taxon>
        <taxon>Mollusca</taxon>
        <taxon>Gastropoda</taxon>
        <taxon>Heterobranchia</taxon>
        <taxon>Euthyneura</taxon>
        <taxon>Panpulmonata</taxon>
        <taxon>Sacoglossa</taxon>
        <taxon>Placobranchoidea</taxon>
        <taxon>Plakobranchidae</taxon>
        <taxon>Elysia</taxon>
    </lineage>
</organism>
<evidence type="ECO:0000313" key="3">
    <source>
        <dbReference type="Proteomes" id="UP000762676"/>
    </source>
</evidence>
<name>A0AAV4GRR2_9GAST</name>
<accession>A0AAV4GRR2</accession>
<evidence type="ECO:0000256" key="1">
    <source>
        <dbReference type="SAM" id="MobiDB-lite"/>
    </source>
</evidence>
<dbReference type="EMBL" id="BMAT01005167">
    <property type="protein sequence ID" value="GFR88527.1"/>
    <property type="molecule type" value="Genomic_DNA"/>
</dbReference>